<dbReference type="PATRIC" id="fig|1618561.3.peg.186"/>
<dbReference type="AlphaFoldDB" id="A0A0F9ZU84"/>
<evidence type="ECO:0008006" key="3">
    <source>
        <dbReference type="Google" id="ProtNLM"/>
    </source>
</evidence>
<accession>A0A0F9ZU84</accession>
<sequence length="209" mass="24486">MEQIEKLPFFNKVTAGVALGKSGQNLDYWIKTRLKSGEIIALKKGLFVSKYYLIALQADFRLRENYLQYLAGIIYQPSYLSLEYVLSLKNLIPEAIYSYTSISLKTTRDFKNKLGKYNYQTIKDDLFGGFEVIEFDGGKRIRIATKAKALFDFLYLKKIKNLDLLKYEINEGLRINWLEFDKNDIKEFKRFAMISNSSKMKSIVKIMKW</sequence>
<organism evidence="1 2">
    <name type="scientific">Candidatus Woesebacteria bacterium GW2011_GWA2_33_28</name>
    <dbReference type="NCBI Taxonomy" id="1618561"/>
    <lineage>
        <taxon>Bacteria</taxon>
        <taxon>Candidatus Woeseibacteriota</taxon>
    </lineage>
</organism>
<proteinExistence type="predicted"/>
<evidence type="ECO:0000313" key="1">
    <source>
        <dbReference type="EMBL" id="KKP47908.1"/>
    </source>
</evidence>
<comment type="caution">
    <text evidence="1">The sequence shown here is derived from an EMBL/GenBank/DDBJ whole genome shotgun (WGS) entry which is preliminary data.</text>
</comment>
<gene>
    <name evidence="1" type="ORF">UR38_C0002G0011</name>
</gene>
<name>A0A0F9ZU84_9BACT</name>
<reference evidence="1 2" key="1">
    <citation type="journal article" date="2015" name="Nature">
        <title>rRNA introns, odd ribosomes, and small enigmatic genomes across a large radiation of phyla.</title>
        <authorList>
            <person name="Brown C.T."/>
            <person name="Hug L.A."/>
            <person name="Thomas B.C."/>
            <person name="Sharon I."/>
            <person name="Castelle C.J."/>
            <person name="Singh A."/>
            <person name="Wilkins M.J."/>
            <person name="Williams K.H."/>
            <person name="Banfield J.F."/>
        </authorList>
    </citation>
    <scope>NUCLEOTIDE SEQUENCE [LARGE SCALE GENOMIC DNA]</scope>
</reference>
<dbReference type="EMBL" id="LBOZ01000002">
    <property type="protein sequence ID" value="KKP47908.1"/>
    <property type="molecule type" value="Genomic_DNA"/>
</dbReference>
<evidence type="ECO:0000313" key="2">
    <source>
        <dbReference type="Proteomes" id="UP000033995"/>
    </source>
</evidence>
<protein>
    <recommendedName>
        <fullName evidence="3">Transcriptional regulator, AbiEi antitoxin, Type IV TA system</fullName>
    </recommendedName>
</protein>
<dbReference type="Proteomes" id="UP000033995">
    <property type="component" value="Unassembled WGS sequence"/>
</dbReference>